<dbReference type="RefSeq" id="WP_087582285.1">
    <property type="nucleotide sequence ID" value="NZ_NDYQ01000036.1"/>
</dbReference>
<evidence type="ECO:0000313" key="1">
    <source>
        <dbReference type="EMBL" id="OUT14364.1"/>
    </source>
</evidence>
<comment type="caution">
    <text evidence="1">The sequence shown here is derived from an EMBL/GenBank/DDBJ whole genome shotgun (WGS) entry which is preliminary data.</text>
</comment>
<gene>
    <name evidence="1" type="ORF">B9N60_10235</name>
</gene>
<reference evidence="1 2" key="1">
    <citation type="submission" date="2017-04" db="EMBL/GenBank/DDBJ databases">
        <title>Complete genome of Campylobacter concisus ATCC 33237T and draft genomes for an additional eight well characterized C. concisus strains.</title>
        <authorList>
            <person name="Cornelius A.J."/>
            <person name="Miller W.G."/>
            <person name="Lastovica A.J."/>
            <person name="On S.L."/>
            <person name="French N.P."/>
            <person name="Vandenberg O."/>
            <person name="Biggs P.J."/>
        </authorList>
    </citation>
    <scope>NUCLEOTIDE SEQUENCE [LARGE SCALE GENOMIC DNA]</scope>
    <source>
        <strain evidence="1 2">Lasto127.99</strain>
    </source>
</reference>
<dbReference type="EMBL" id="NDYQ01000036">
    <property type="protein sequence ID" value="OUT14364.1"/>
    <property type="molecule type" value="Genomic_DNA"/>
</dbReference>
<sequence length="320" mass="36177">MKVSYNSILTKQHYQKQTKNEGFANFLPNTPNINSISQATIPKNDFVSSSAIDSLYQAKFTSQEGYGYSVDAKGFMGADFNKAAGLPQDFKIHKSTLDAIVLHNQKHPNYTNISMDTKKDNALFGEDSFANIDLADTIKQYYKIFDQISAGVISKGKEFYSNEDLAKMPKGYFSKDKKIDYSEYLMGRMSSDEIDGLTDRSNEKVTHVFRTAQDADDARKLMNDLSDINVEVNGNFLDFSPEVMTTEHTIPYMWVSSAGYDFKPDMSVYDSEQGYTKEQIFVAFLKNEQGLVLQGGTTRITDEALNVYRDTLILTKQDRS</sequence>
<proteinExistence type="predicted"/>
<name>A0A1Y5N4C5_9BACT</name>
<organism evidence="1 2">
    <name type="scientific">Campylobacter concisus</name>
    <dbReference type="NCBI Taxonomy" id="199"/>
    <lineage>
        <taxon>Bacteria</taxon>
        <taxon>Pseudomonadati</taxon>
        <taxon>Campylobacterota</taxon>
        <taxon>Epsilonproteobacteria</taxon>
        <taxon>Campylobacterales</taxon>
        <taxon>Campylobacteraceae</taxon>
        <taxon>Campylobacter</taxon>
    </lineage>
</organism>
<protein>
    <submittedName>
        <fullName evidence="1">Uncharacterized protein</fullName>
    </submittedName>
</protein>
<dbReference type="InterPro" id="IPR058078">
    <property type="entry name" value="Cj0814-like"/>
</dbReference>
<evidence type="ECO:0000313" key="2">
    <source>
        <dbReference type="Proteomes" id="UP000195893"/>
    </source>
</evidence>
<accession>A0A1Y5N4C5</accession>
<feature type="non-terminal residue" evidence="1">
    <location>
        <position position="320"/>
    </location>
</feature>
<dbReference type="AlphaFoldDB" id="A0A1Y5N4C5"/>
<dbReference type="Proteomes" id="UP000195893">
    <property type="component" value="Unassembled WGS sequence"/>
</dbReference>
<dbReference type="NCBIfam" id="NF046095">
    <property type="entry name" value="flg_dep_Cj0814"/>
    <property type="match status" value="1"/>
</dbReference>